<dbReference type="Proteomes" id="UP000183487">
    <property type="component" value="Unassembled WGS sequence"/>
</dbReference>
<dbReference type="AlphaFoldDB" id="A0A1H1ICJ4"/>
<dbReference type="Gene3D" id="1.25.40.10">
    <property type="entry name" value="Tetratricopeptide repeat domain"/>
    <property type="match status" value="3"/>
</dbReference>
<feature type="domain" description="Bacteriophage N4 adsorption protein A C-terminal" evidence="1">
    <location>
        <begin position="656"/>
        <end position="825"/>
    </location>
</feature>
<evidence type="ECO:0000313" key="2">
    <source>
        <dbReference type="EMBL" id="SDR35380.1"/>
    </source>
</evidence>
<proteinExistence type="predicted"/>
<gene>
    <name evidence="2" type="ORF">SAMN05443245_4984</name>
</gene>
<evidence type="ECO:0000259" key="1">
    <source>
        <dbReference type="Pfam" id="PF13283"/>
    </source>
</evidence>
<dbReference type="EMBL" id="FNKP01000002">
    <property type="protein sequence ID" value="SDR35380.1"/>
    <property type="molecule type" value="Genomic_DNA"/>
</dbReference>
<sequence>MNDTIMRRRRQSISACLGPRWRSWAAAWAVTALAAIPALPVHADENLPLPLEGAAYRVAQSAYQAYGAHRYAESASLAREAIRQRPDLVELRLLLANSLAAGGHREAASRELSSAIAMLGAQPALTGRRAQIDRLIAAGDAGGDTGDLNSAAFKAAGRAYRAYAQKDYEAAISASRDAIGEAPDAERLRYLLIDALLATNQDADAYAEAVDATRRFGDSEALRQRRDYVGARLGQQLSIQASAARERGDLPGAMKLAQQAVDHAPNQFNFRLQLIDLQFGQGDLAGVGQTASGAIEQNDRDVLAWTLRGYARAALQEAGADSDFAHALSVTDASANTSPRTARIARMIIADVWIAQGRAQAALDLLAPLAQAHDDTDAAISLRRHRAHAKLREAAPAASATIAIDPKARPVFDCRTDQFGAACDLYAADPGFDAARKARLAASQGDRRAAVEAAREAVAAAPDDPQHRTELIDALVNEGDERGASVQARSVIDAGLLDGMTDMQAGFIAQRAGDSRLALHYFEQADQHGDLPASAFADAGYAALHAHRNPQGAAYLERAIDAGTHPADGEPAATPQTLADERAAHAEATRNWGFNTSLNYRNGGAQPGFASNPVPGVANNWQTATEAWWRPFGSLGDRDFQVYARGYENFGVKGDEPSGADTLQAAVGARVKPFSSVNAVFAFERIVPIGASVRSDWLARAAWSDGFGTALRIDRPSWWTGIAYAEAGRYLQHPSTYATANARLGRTFRLDSVDPNLTVFPHLVVGADYDSAVDHSVPVGIGAGVSTRWWFRGGPYDAPRSFVDLSVQYRFRVAGDARARGVFFGAVLAY</sequence>
<dbReference type="SUPFAM" id="SSF48452">
    <property type="entry name" value="TPR-like"/>
    <property type="match status" value="2"/>
</dbReference>
<dbReference type="Pfam" id="PF13283">
    <property type="entry name" value="NfrA_C"/>
    <property type="match status" value="1"/>
</dbReference>
<name>A0A1H1ICJ4_9BURK</name>
<reference evidence="3" key="1">
    <citation type="submission" date="2016-10" db="EMBL/GenBank/DDBJ databases">
        <authorList>
            <person name="Varghese N."/>
        </authorList>
    </citation>
    <scope>NUCLEOTIDE SEQUENCE [LARGE SCALE GENOMIC DNA]</scope>
    <source>
        <strain evidence="3">GAS106B</strain>
    </source>
</reference>
<dbReference type="RefSeq" id="WP_074769561.1">
    <property type="nucleotide sequence ID" value="NZ_FNKP01000002.1"/>
</dbReference>
<dbReference type="OrthoDB" id="7399085at2"/>
<keyword evidence="3" id="KW-1185">Reference proteome</keyword>
<dbReference type="InterPro" id="IPR011990">
    <property type="entry name" value="TPR-like_helical_dom_sf"/>
</dbReference>
<accession>A0A1H1ICJ4</accession>
<dbReference type="InterPro" id="IPR025137">
    <property type="entry name" value="NfrA_C"/>
</dbReference>
<evidence type="ECO:0000313" key="3">
    <source>
        <dbReference type="Proteomes" id="UP000183487"/>
    </source>
</evidence>
<organism evidence="2 3">
    <name type="scientific">Paraburkholderia fungorum</name>
    <dbReference type="NCBI Taxonomy" id="134537"/>
    <lineage>
        <taxon>Bacteria</taxon>
        <taxon>Pseudomonadati</taxon>
        <taxon>Pseudomonadota</taxon>
        <taxon>Betaproteobacteria</taxon>
        <taxon>Burkholderiales</taxon>
        <taxon>Burkholderiaceae</taxon>
        <taxon>Paraburkholderia</taxon>
    </lineage>
</organism>
<protein>
    <submittedName>
        <fullName evidence="2">Bacteriophage N adsorption protein A C-term</fullName>
    </submittedName>
</protein>